<accession>A0AAQ4E4B5</accession>
<evidence type="ECO:0000313" key="1">
    <source>
        <dbReference type="EMBL" id="KAK8769541.1"/>
    </source>
</evidence>
<comment type="caution">
    <text evidence="1">The sequence shown here is derived from an EMBL/GenBank/DDBJ whole genome shotgun (WGS) entry which is preliminary data.</text>
</comment>
<dbReference type="EMBL" id="JARKHS020022484">
    <property type="protein sequence ID" value="KAK8769541.1"/>
    <property type="molecule type" value="Genomic_DNA"/>
</dbReference>
<dbReference type="AlphaFoldDB" id="A0AAQ4E4B5"/>
<sequence length="69" mass="7859">MRGVRERQCNHLLAPTEGLLHGAWPPKIFKNITSFKNVYTPVEKQATHVYVLSFFLCVKQMFAGVPTLV</sequence>
<reference evidence="1 2" key="1">
    <citation type="journal article" date="2023" name="Arcadia Sci">
        <title>De novo assembly of a long-read Amblyomma americanum tick genome.</title>
        <authorList>
            <person name="Chou S."/>
            <person name="Poskanzer K.E."/>
            <person name="Rollins M."/>
            <person name="Thuy-Boun P.S."/>
        </authorList>
    </citation>
    <scope>NUCLEOTIDE SEQUENCE [LARGE SCALE GENOMIC DNA]</scope>
    <source>
        <strain evidence="1">F_SG_1</strain>
        <tissue evidence="1">Salivary glands</tissue>
    </source>
</reference>
<dbReference type="Proteomes" id="UP001321473">
    <property type="component" value="Unassembled WGS sequence"/>
</dbReference>
<evidence type="ECO:0000313" key="2">
    <source>
        <dbReference type="Proteomes" id="UP001321473"/>
    </source>
</evidence>
<name>A0AAQ4E4B5_AMBAM</name>
<organism evidence="1 2">
    <name type="scientific">Amblyomma americanum</name>
    <name type="common">Lone star tick</name>
    <dbReference type="NCBI Taxonomy" id="6943"/>
    <lineage>
        <taxon>Eukaryota</taxon>
        <taxon>Metazoa</taxon>
        <taxon>Ecdysozoa</taxon>
        <taxon>Arthropoda</taxon>
        <taxon>Chelicerata</taxon>
        <taxon>Arachnida</taxon>
        <taxon>Acari</taxon>
        <taxon>Parasitiformes</taxon>
        <taxon>Ixodida</taxon>
        <taxon>Ixodoidea</taxon>
        <taxon>Ixodidae</taxon>
        <taxon>Amblyomminae</taxon>
        <taxon>Amblyomma</taxon>
    </lineage>
</organism>
<gene>
    <name evidence="1" type="ORF">V5799_013998</name>
</gene>
<keyword evidence="2" id="KW-1185">Reference proteome</keyword>
<protein>
    <submittedName>
        <fullName evidence="1">Uncharacterized protein</fullName>
    </submittedName>
</protein>
<proteinExistence type="predicted"/>